<name>A0A1I2H246_9GAMM</name>
<evidence type="ECO:0000256" key="1">
    <source>
        <dbReference type="SAM" id="Phobius"/>
    </source>
</evidence>
<organism evidence="2 3">
    <name type="scientific">Fontimonas thermophila</name>
    <dbReference type="NCBI Taxonomy" id="1076937"/>
    <lineage>
        <taxon>Bacteria</taxon>
        <taxon>Pseudomonadati</taxon>
        <taxon>Pseudomonadota</taxon>
        <taxon>Gammaproteobacteria</taxon>
        <taxon>Nevskiales</taxon>
        <taxon>Nevskiaceae</taxon>
        <taxon>Fontimonas</taxon>
    </lineage>
</organism>
<keyword evidence="3" id="KW-1185">Reference proteome</keyword>
<gene>
    <name evidence="2" type="ORF">SAMN04488120_10199</name>
</gene>
<reference evidence="2 3" key="1">
    <citation type="submission" date="2016-10" db="EMBL/GenBank/DDBJ databases">
        <authorList>
            <person name="de Groot N.N."/>
        </authorList>
    </citation>
    <scope>NUCLEOTIDE SEQUENCE [LARGE SCALE GENOMIC DNA]</scope>
    <source>
        <strain evidence="2 3">DSM 23609</strain>
    </source>
</reference>
<evidence type="ECO:0000313" key="3">
    <source>
        <dbReference type="Proteomes" id="UP000199771"/>
    </source>
</evidence>
<dbReference type="OrthoDB" id="7063709at2"/>
<keyword evidence="1" id="KW-0812">Transmembrane</keyword>
<dbReference type="STRING" id="1076937.SAMN04488120_10199"/>
<dbReference type="Proteomes" id="UP000199771">
    <property type="component" value="Unassembled WGS sequence"/>
</dbReference>
<dbReference type="EMBL" id="FOOC01000001">
    <property type="protein sequence ID" value="SFF23772.1"/>
    <property type="molecule type" value="Genomic_DNA"/>
</dbReference>
<dbReference type="AlphaFoldDB" id="A0A1I2H246"/>
<protein>
    <submittedName>
        <fullName evidence="2">Uncharacterized protein</fullName>
    </submittedName>
</protein>
<sequence>MAEKRADWLEPPLWWKKWRPLRWLAGAAVVALVYAWLSEDSEKPTAAPAEVAAPSAPAPHVAPPQEAAISTVARESAPTPAVTTAAAAVPAAPSEPTHPAEEAFIYEEDEAPPAADSELAAFTRVEPDPVRLLGSYKSYMGVDEVVYGLEQAGFKPIVESHHTAVPAGVPPRALDVVTVHQFRHWGVQGQLELQFFNDRLYQTEFEPEDPERYLAAQRRELPQLARQRSGRAELIDGHLRIASSLDLAVSEIGRKLRTRPFILWQDRRLIRQRDEWDRRFAAAIAR</sequence>
<evidence type="ECO:0000313" key="2">
    <source>
        <dbReference type="EMBL" id="SFF23772.1"/>
    </source>
</evidence>
<keyword evidence="1" id="KW-0472">Membrane</keyword>
<keyword evidence="1" id="KW-1133">Transmembrane helix</keyword>
<dbReference type="RefSeq" id="WP_091529962.1">
    <property type="nucleotide sequence ID" value="NZ_FOOC01000001.1"/>
</dbReference>
<accession>A0A1I2H246</accession>
<proteinExistence type="predicted"/>
<feature type="transmembrane region" description="Helical" evidence="1">
    <location>
        <begin position="21"/>
        <end position="37"/>
    </location>
</feature>